<dbReference type="InterPro" id="IPR011992">
    <property type="entry name" value="EF-hand-dom_pair"/>
</dbReference>
<dbReference type="PANTHER" id="PTHR23055:SF178">
    <property type="entry name" value="NEUROCALCIN HOMOLOG"/>
    <property type="match status" value="1"/>
</dbReference>
<keyword evidence="2" id="KW-0519">Myristate</keyword>
<evidence type="ECO:0000256" key="2">
    <source>
        <dbReference type="ARBA" id="ARBA00022707"/>
    </source>
</evidence>
<dbReference type="Proteomes" id="UP000332933">
    <property type="component" value="Unassembled WGS sequence"/>
</dbReference>
<feature type="domain" description="EF-hand" evidence="7">
    <location>
        <begin position="1647"/>
        <end position="1682"/>
    </location>
</feature>
<dbReference type="EMBL" id="CAADRA010000018">
    <property type="protein sequence ID" value="VFT77620.1"/>
    <property type="molecule type" value="Genomic_DNA"/>
</dbReference>
<feature type="domain" description="EF-hand" evidence="7">
    <location>
        <begin position="1370"/>
        <end position="1405"/>
    </location>
</feature>
<organism evidence="9 10">
    <name type="scientific">Aphanomyces stellatus</name>
    <dbReference type="NCBI Taxonomy" id="120398"/>
    <lineage>
        <taxon>Eukaryota</taxon>
        <taxon>Sar</taxon>
        <taxon>Stramenopiles</taxon>
        <taxon>Oomycota</taxon>
        <taxon>Saprolegniomycetes</taxon>
        <taxon>Saprolegniales</taxon>
        <taxon>Verrucalvaceae</taxon>
        <taxon>Aphanomyces</taxon>
    </lineage>
</organism>
<dbReference type="CDD" id="cd00051">
    <property type="entry name" value="EFh"/>
    <property type="match status" value="18"/>
</dbReference>
<feature type="domain" description="EF-hand" evidence="7">
    <location>
        <begin position="1274"/>
        <end position="1309"/>
    </location>
</feature>
<dbReference type="InterPro" id="IPR018247">
    <property type="entry name" value="EF_Hand_1_Ca_BS"/>
</dbReference>
<feature type="domain" description="EF-hand" evidence="7">
    <location>
        <begin position="2245"/>
        <end position="2278"/>
    </location>
</feature>
<feature type="domain" description="EF-hand" evidence="7">
    <location>
        <begin position="798"/>
        <end position="833"/>
    </location>
</feature>
<dbReference type="Pfam" id="PF13499">
    <property type="entry name" value="EF-hand_7"/>
    <property type="match status" value="10"/>
</dbReference>
<feature type="domain" description="EF-hand" evidence="7">
    <location>
        <begin position="2191"/>
        <end position="2226"/>
    </location>
</feature>
<reference evidence="8" key="2">
    <citation type="submission" date="2019-06" db="EMBL/GenBank/DDBJ databases">
        <title>Genomics analysis of Aphanomyces spp. identifies a new class of oomycete effector associated with host adaptation.</title>
        <authorList>
            <person name="Gaulin E."/>
        </authorList>
    </citation>
    <scope>NUCLEOTIDE SEQUENCE</scope>
    <source>
        <strain evidence="8">CBS 578.67</strain>
    </source>
</reference>
<feature type="domain" description="EF-hand" evidence="7">
    <location>
        <begin position="192"/>
        <end position="227"/>
    </location>
</feature>
<dbReference type="PANTHER" id="PTHR23055">
    <property type="entry name" value="CALCIUM BINDING PROTEINS"/>
    <property type="match status" value="1"/>
</dbReference>
<feature type="domain" description="EF-hand" evidence="7">
    <location>
        <begin position="2035"/>
        <end position="2070"/>
    </location>
</feature>
<feature type="domain" description="EF-hand" evidence="7">
    <location>
        <begin position="1982"/>
        <end position="2017"/>
    </location>
</feature>
<feature type="domain" description="EF-hand" evidence="7">
    <location>
        <begin position="1593"/>
        <end position="1628"/>
    </location>
</feature>
<accession>A0A485K567</accession>
<sequence length="2278" mass="253735">MKGELRHPIGAANALRSARFARRAAWRSRDSGDEKCAARLDITRVCRVAVSRQGCVRDMLLHPEMPLDELQDCLRAIFPNVATPIALKNENNTLYPLSLLAHHPSTFSAVRKEAHTAVPLELVCLGDPDVSYTELTRPSRVGWHDDDPNAPPLELSQYTLPQLIREFSAAAPTGALDRNSFVKCLTQMTAHDDHALFSRLFDLFDKDRNGIVDVVEFVSGLSVLVQGDRDEKIRATFSLYDTNGDGFISRDEMTAYLTSVYLVVAELNPRVFETNHVDPIQLGHVTAAQCFADADVNHDGRLSFDEFRAWYTRTNDHHQPHARKLKQVATAQTDLHARQPIQVKWTLHAIRDMTGLGDFTVEEMLGWFPHANAPLTKALFLSTMQRIMQRQRKAVTPNILALLDTLFGLFDSDGNGVLNGLELKTGLSILCYPDPYGLSVRAAFDLMDTNHDGHISMNEMVRYLGSVFRILHGVTNAHVPLEPQMLARYTAQQMFAEADINHDGVISYPEFQAWFLVPTTVEPSAQPLFPQHKDMAELGRVHPPPAAPMTLEKAGALTNLSTRHPLDVFEIVALYVNADGVLTKAAFNQAFVHLMQGAPQPTHLARDVIEKLFVAFDADGDGVVDFCELSSGLSLLCAGSQQEKIEAAFTLYDVNKDNFISLSELVSYLTAVFRVIYAFGTPVAGVSPDQLADSTARDAFAQFDANRDGQLSLAEFTAWYSAPQPSAPPAPTTTPPRFDLAFLRHARQLTQLGQYAVRDIFAFFQASATHDQLSKAQFFRCFNKLLSKTDPAAETKPQLKATLDRLFVLFDTDGNGVVDTKELAAGLSLLCGGSDTDKVEAAFSLFDANGDGFISRDEMVNYLTALFKVLLQTSPHLQAQLGDATATQLALAATTHCFATCDLNHDNRLSMDEFTAWYRDPQAKHQPSQEPPPSLAHARALLGLDTMTVETLLDLFRGRRDDPIVSEKAFLACFSKFTQTEDHATKARVHALLASLYASFHAAFEPLTPALLYGDVACGLSVLTADRDVHDKVRATFRLLDRNGDMALCYDELVRYFTAVFAIMYVVEPKKQAAHVSPLELAEITAQHTLDAADTNQDNAINFVEFQRWYTQSQASPPTAMPQWSLADIRHRTALGYLDVEDVFERFADVADDDQGGAVSFDQFRSCLDTLAREYHGDASAEHDVAALASTLFGAFEVDERGRVEFSELASGLSVLCKGSRDAKVQAAFSLYDFNGDGFISVDEMVRYLTSVFRVLYVLQPDMALETGVSAHELGVITAEQAFAEADLDRDNRLSLAEFATWYAKHKPSTEKPVWNLDEIRRHTKLMYHKAEDVFELFAEAANEDGNLNQVHFDACFMKLMGDDQAYTPWVRMFLDRLFQLFDANQDGWVDFSELTAGLSILCAGSKEDKVQAAFTLFDFNGDGYISLEEMTKYLTSVFRVLFELNDQHAQTLQISPEELAHVTASQAFNDGDLNHDGKISLDEFKKWYSNPGSLASHSEHLFSLQEARRLTQLERHAPDTVFEILADSADHQGNLTKDAFTECFDTHFLSTPADARTMHVIHRLFDIFDTDGNGQVDFAELTAGLSLLCGGRREDKVRAAFALYDYNHDGVISLDEMTRYLTAVFKVLYTTNPGLEAQMQVTSAELAQVTAEQAFLECDINKDGKLTLDEFHAWYYADSMYTQAHKQPQKLSIPLPSLAQVRHLTNLSSFPPSEVVERFRQAAPSGQLSRDVFTESLKTFAKDGESAAAAIESVAARLFDLFDTDGNGVVDYAELGAGLCVLCGGSQEDKVRAAFALYDLNHDGTISRSEMALYLTSVFKVLYDSNPNTQRQMQGVTPEELGAITADQAFVEADKDHNGVLSFDEFRQWYLTPSLSKVNTVEVPAWVSLQTVKELTQLHLYPPSEVFDLLSQHMADPRGLDRPAFERCFASLIPPDALDDEGRHRLHLILDRLFNVFDTNGNGFVNYHELASGLSILCGGSRQEKVQAAFDLYDLNHDGVISFDEMVRYLTSVFKILCDTNAEAYPSDVTPLELAQVTAEQCFAQVDLKHDGKLTLEEFDRWYTQDTSESHDEVEHNEETTRAVVTSSEAAAPPSGMERIRNLLKLNKYEVGDIFEIFAEAAPNGELGFAAFRQCFEHMVELAGGYDSPQAKQEAAVVIRRLFRVFDVDQNNAVDFGELASGLSVLSGSSMDDKVLAAFRLYDLNGDGYISLDEMISYMTSIFRVMYETSDKAKKQMSVSPEELARVTATQCFKDADLNHDKKLSFDEFKQWCTSSM</sequence>
<gene>
    <name evidence="9" type="primary">Aste57867_395</name>
    <name evidence="8" type="ORF">As57867_000394</name>
    <name evidence="9" type="ORF">ASTE57867_395</name>
</gene>
<evidence type="ECO:0000256" key="6">
    <source>
        <dbReference type="ARBA" id="ARBA00023288"/>
    </source>
</evidence>
<feature type="domain" description="EF-hand" evidence="7">
    <location>
        <begin position="640"/>
        <end position="675"/>
    </location>
</feature>
<feature type="domain" description="EF-hand" evidence="7">
    <location>
        <begin position="1028"/>
        <end position="1063"/>
    </location>
</feature>
<feature type="domain" description="EF-hand" evidence="7">
    <location>
        <begin position="398"/>
        <end position="433"/>
    </location>
</feature>
<feature type="domain" description="EF-hand" evidence="7">
    <location>
        <begin position="1557"/>
        <end position="1592"/>
    </location>
</feature>
<feature type="domain" description="EF-hand" evidence="7">
    <location>
        <begin position="1139"/>
        <end position="1174"/>
    </location>
</feature>
<feature type="domain" description="EF-hand" evidence="7">
    <location>
        <begin position="1220"/>
        <end position="1255"/>
    </location>
</feature>
<feature type="domain" description="EF-hand" evidence="7">
    <location>
        <begin position="691"/>
        <end position="726"/>
    </location>
</feature>
<evidence type="ECO:0000256" key="5">
    <source>
        <dbReference type="ARBA" id="ARBA00022837"/>
    </source>
</evidence>
<dbReference type="Pfam" id="PF13202">
    <property type="entry name" value="EF-hand_5"/>
    <property type="match status" value="6"/>
</dbReference>
<name>A0A485K567_9STRA</name>
<reference evidence="9 10" key="1">
    <citation type="submission" date="2019-03" db="EMBL/GenBank/DDBJ databases">
        <authorList>
            <person name="Gaulin E."/>
            <person name="Dumas B."/>
        </authorList>
    </citation>
    <scope>NUCLEOTIDE SEQUENCE [LARGE SCALE GENOMIC DNA]</scope>
    <source>
        <strain evidence="9">CBS 568.67</strain>
    </source>
</reference>
<dbReference type="InterPro" id="IPR028846">
    <property type="entry name" value="Recoverin"/>
</dbReference>
<keyword evidence="6" id="KW-0449">Lipoprotein</keyword>
<feature type="domain" description="EF-hand" evidence="7">
    <location>
        <begin position="1946"/>
        <end position="1981"/>
    </location>
</feature>
<feature type="domain" description="EF-hand" evidence="7">
    <location>
        <begin position="604"/>
        <end position="639"/>
    </location>
</feature>
<evidence type="ECO:0000256" key="1">
    <source>
        <dbReference type="ARBA" id="ARBA00006049"/>
    </source>
</evidence>
<evidence type="ECO:0000259" key="7">
    <source>
        <dbReference type="PROSITE" id="PS50222"/>
    </source>
</evidence>
<feature type="domain" description="EF-hand" evidence="7">
    <location>
        <begin position="491"/>
        <end position="521"/>
    </location>
</feature>
<evidence type="ECO:0000313" key="10">
    <source>
        <dbReference type="Proteomes" id="UP000332933"/>
    </source>
</evidence>
<feature type="domain" description="EF-hand" evidence="7">
    <location>
        <begin position="1787"/>
        <end position="1822"/>
    </location>
</feature>
<evidence type="ECO:0000313" key="8">
    <source>
        <dbReference type="EMBL" id="KAF0720340.1"/>
    </source>
</evidence>
<keyword evidence="10" id="KW-1185">Reference proteome</keyword>
<feature type="domain" description="EF-hand" evidence="7">
    <location>
        <begin position="1467"/>
        <end position="1495"/>
    </location>
</feature>
<feature type="domain" description="EF-hand" evidence="7">
    <location>
        <begin position="1751"/>
        <end position="1786"/>
    </location>
</feature>
<proteinExistence type="inferred from homology"/>
<dbReference type="OrthoDB" id="191686at2759"/>
<feature type="domain" description="EF-hand" evidence="7">
    <location>
        <begin position="834"/>
        <end position="869"/>
    </location>
</feature>
<dbReference type="PROSITE" id="PS50222">
    <property type="entry name" value="EF_HAND_2"/>
    <property type="match status" value="30"/>
</dbReference>
<keyword evidence="4" id="KW-0677">Repeat</keyword>
<feature type="domain" description="EF-hand" evidence="7">
    <location>
        <begin position="1842"/>
        <end position="1877"/>
    </location>
</feature>
<feature type="domain" description="EF-hand" evidence="7">
    <location>
        <begin position="228"/>
        <end position="263"/>
    </location>
</feature>
<dbReference type="EMBL" id="VJMH01000018">
    <property type="protein sequence ID" value="KAF0720340.1"/>
    <property type="molecule type" value="Genomic_DNA"/>
</dbReference>
<dbReference type="SMART" id="SM00054">
    <property type="entry name" value="EFh"/>
    <property type="match status" value="33"/>
</dbReference>
<feature type="domain" description="EF-hand" evidence="7">
    <location>
        <begin position="440"/>
        <end position="470"/>
    </location>
</feature>
<evidence type="ECO:0000256" key="3">
    <source>
        <dbReference type="ARBA" id="ARBA00022723"/>
    </source>
</evidence>
<evidence type="ECO:0000256" key="4">
    <source>
        <dbReference type="ARBA" id="ARBA00022737"/>
    </source>
</evidence>
<protein>
    <submittedName>
        <fullName evidence="9">Aste57867_395 protein</fullName>
    </submittedName>
</protein>
<feature type="domain" description="EF-hand" evidence="7">
    <location>
        <begin position="1406"/>
        <end position="1441"/>
    </location>
</feature>
<comment type="similarity">
    <text evidence="1">Belongs to the recoverin family.</text>
</comment>
<keyword evidence="5" id="KW-0106">Calcium</keyword>
<dbReference type="PRINTS" id="PR00450">
    <property type="entry name" value="RECOVERIN"/>
</dbReference>
<dbReference type="InterPro" id="IPR002048">
    <property type="entry name" value="EF_hand_dom"/>
</dbReference>
<evidence type="ECO:0000313" key="9">
    <source>
        <dbReference type="EMBL" id="VFT77620.1"/>
    </source>
</evidence>
<feature type="domain" description="EF-hand" evidence="7">
    <location>
        <begin position="2155"/>
        <end position="2190"/>
    </location>
</feature>
<dbReference type="GO" id="GO:0005509">
    <property type="term" value="F:calcium ion binding"/>
    <property type="evidence" value="ECO:0007669"/>
    <property type="project" value="InterPro"/>
</dbReference>
<feature type="domain" description="EF-hand" evidence="7">
    <location>
        <begin position="289"/>
        <end position="317"/>
    </location>
</feature>
<dbReference type="PROSITE" id="PS00018">
    <property type="entry name" value="EF_HAND_1"/>
    <property type="match status" value="29"/>
</dbReference>
<dbReference type="Gene3D" id="1.10.238.10">
    <property type="entry name" value="EF-hand"/>
    <property type="match status" value="11"/>
</dbReference>
<keyword evidence="3" id="KW-0479">Metal-binding</keyword>
<dbReference type="SUPFAM" id="SSF47473">
    <property type="entry name" value="EF-hand"/>
    <property type="match status" value="11"/>
</dbReference>